<name>A0ABV4GNX8_9BRAD</name>
<proteinExistence type="predicted"/>
<sequence>MTLQREIIACKGFAAMDWRIKALAFRALELPGGAHAHYFLQRHVTRNWPRRSTTLDSLAGIARRVVEDYARHIGGMPASVLEVGAGRDLAVPLALRRLGVSKVIACDVERLGKLDLIQHAANRLLAGQLQLRSWDELEQFGVKYLAPHYVSPDDETVDCSCSNEVLEHVPADQLAFLLKGLRAITKGITTHSIDYSDHYARSDKSVSRLNFLRYSDKEWRPFNSGKQYVNRLRHSDYVRMFKEAGFTILEESSVAGESPPDLKIADRFKNYDAADLFAIKGRIIAR</sequence>
<accession>A0ABV4GNX8</accession>
<dbReference type="Gene3D" id="3.40.50.150">
    <property type="entry name" value="Vaccinia Virus protein VP39"/>
    <property type="match status" value="1"/>
</dbReference>
<organism evidence="1 2">
    <name type="scientific">Bradyrhizobium yuanmingense</name>
    <dbReference type="NCBI Taxonomy" id="108015"/>
    <lineage>
        <taxon>Bacteria</taxon>
        <taxon>Pseudomonadati</taxon>
        <taxon>Pseudomonadota</taxon>
        <taxon>Alphaproteobacteria</taxon>
        <taxon>Hyphomicrobiales</taxon>
        <taxon>Nitrobacteraceae</taxon>
        <taxon>Bradyrhizobium</taxon>
    </lineage>
</organism>
<protein>
    <recommendedName>
        <fullName evidence="3">Methyltransferase domain-containing protein</fullName>
    </recommendedName>
</protein>
<dbReference type="RefSeq" id="WP_370058268.1">
    <property type="nucleotide sequence ID" value="NZ_JBGBYD010000002.1"/>
</dbReference>
<gene>
    <name evidence="1" type="ORF">ABH992_006051</name>
</gene>
<reference evidence="1 2" key="1">
    <citation type="submission" date="2024-07" db="EMBL/GenBank/DDBJ databases">
        <title>Genomic Encyclopedia of Type Strains, Phase V (KMG-V): Genome sequencing to study the core and pangenomes of soil and plant-associated prokaryotes.</title>
        <authorList>
            <person name="Whitman W."/>
        </authorList>
    </citation>
    <scope>NUCLEOTIDE SEQUENCE [LARGE SCALE GENOMIC DNA]</scope>
    <source>
        <strain evidence="1 2">USDA 222</strain>
    </source>
</reference>
<comment type="caution">
    <text evidence="1">The sequence shown here is derived from an EMBL/GenBank/DDBJ whole genome shotgun (WGS) entry which is preliminary data.</text>
</comment>
<keyword evidence="2" id="KW-1185">Reference proteome</keyword>
<evidence type="ECO:0008006" key="3">
    <source>
        <dbReference type="Google" id="ProtNLM"/>
    </source>
</evidence>
<dbReference type="InterPro" id="IPR029063">
    <property type="entry name" value="SAM-dependent_MTases_sf"/>
</dbReference>
<evidence type="ECO:0000313" key="2">
    <source>
        <dbReference type="Proteomes" id="UP001565474"/>
    </source>
</evidence>
<dbReference type="SUPFAM" id="SSF53335">
    <property type="entry name" value="S-adenosyl-L-methionine-dependent methyltransferases"/>
    <property type="match status" value="1"/>
</dbReference>
<dbReference type="EMBL" id="JBGBZN010000002">
    <property type="protein sequence ID" value="MEY9473652.1"/>
    <property type="molecule type" value="Genomic_DNA"/>
</dbReference>
<evidence type="ECO:0000313" key="1">
    <source>
        <dbReference type="EMBL" id="MEY9473652.1"/>
    </source>
</evidence>
<dbReference type="Proteomes" id="UP001565474">
    <property type="component" value="Unassembled WGS sequence"/>
</dbReference>